<evidence type="ECO:0000259" key="1">
    <source>
        <dbReference type="Pfam" id="PF17919"/>
    </source>
</evidence>
<organism evidence="2 3">
    <name type="scientific">Austropuccinia psidii MF-1</name>
    <dbReference type="NCBI Taxonomy" id="1389203"/>
    <lineage>
        <taxon>Eukaryota</taxon>
        <taxon>Fungi</taxon>
        <taxon>Dikarya</taxon>
        <taxon>Basidiomycota</taxon>
        <taxon>Pucciniomycotina</taxon>
        <taxon>Pucciniomycetes</taxon>
        <taxon>Pucciniales</taxon>
        <taxon>Sphaerophragmiaceae</taxon>
        <taxon>Austropuccinia</taxon>
    </lineage>
</organism>
<comment type="caution">
    <text evidence="2">The sequence shown here is derived from an EMBL/GenBank/DDBJ whole genome shotgun (WGS) entry which is preliminary data.</text>
</comment>
<keyword evidence="3" id="KW-1185">Reference proteome</keyword>
<dbReference type="Proteomes" id="UP000765509">
    <property type="component" value="Unassembled WGS sequence"/>
</dbReference>
<protein>
    <recommendedName>
        <fullName evidence="1">Reverse transcriptase/retrotransposon-derived protein RNase H-like domain-containing protein</fullName>
    </recommendedName>
</protein>
<dbReference type="InterPro" id="IPR043502">
    <property type="entry name" value="DNA/RNA_pol_sf"/>
</dbReference>
<dbReference type="OrthoDB" id="3234307at2759"/>
<dbReference type="EMBL" id="AVOT02022198">
    <property type="protein sequence ID" value="MBW0511462.1"/>
    <property type="molecule type" value="Genomic_DNA"/>
</dbReference>
<accession>A0A9Q3E0E9</accession>
<dbReference type="InterPro" id="IPR043128">
    <property type="entry name" value="Rev_trsase/Diguanyl_cyclase"/>
</dbReference>
<feature type="domain" description="Reverse transcriptase/retrotransposon-derived protein RNase H-like" evidence="1">
    <location>
        <begin position="101"/>
        <end position="157"/>
    </location>
</feature>
<dbReference type="Gene3D" id="3.30.70.270">
    <property type="match status" value="1"/>
</dbReference>
<name>A0A9Q3E0E9_9BASI</name>
<dbReference type="PANTHER" id="PTHR34072">
    <property type="entry name" value="ENZYMATIC POLYPROTEIN-RELATED"/>
    <property type="match status" value="1"/>
</dbReference>
<dbReference type="AlphaFoldDB" id="A0A9Q3E0E9"/>
<evidence type="ECO:0000313" key="2">
    <source>
        <dbReference type="EMBL" id="MBW0511462.1"/>
    </source>
</evidence>
<proteinExistence type="predicted"/>
<reference evidence="2" key="1">
    <citation type="submission" date="2021-03" db="EMBL/GenBank/DDBJ databases">
        <title>Draft genome sequence of rust myrtle Austropuccinia psidii MF-1, a brazilian biotype.</title>
        <authorList>
            <person name="Quecine M.C."/>
            <person name="Pachon D.M.R."/>
            <person name="Bonatelli M.L."/>
            <person name="Correr F.H."/>
            <person name="Franceschini L.M."/>
            <person name="Leite T.F."/>
            <person name="Margarido G.R.A."/>
            <person name="Almeida C.A."/>
            <person name="Ferrarezi J.A."/>
            <person name="Labate C.A."/>
        </authorList>
    </citation>
    <scope>NUCLEOTIDE SEQUENCE</scope>
    <source>
        <strain evidence="2">MF-1</strain>
    </source>
</reference>
<evidence type="ECO:0000313" key="3">
    <source>
        <dbReference type="Proteomes" id="UP000765509"/>
    </source>
</evidence>
<gene>
    <name evidence="2" type="ORF">O181_051177</name>
</gene>
<dbReference type="Pfam" id="PF17919">
    <property type="entry name" value="RT_RNaseH_2"/>
    <property type="match status" value="1"/>
</dbReference>
<sequence length="157" mass="18172">MKISLKKCHFAHSEPKEPGHVVSGLSLGIDKNKVEAVLLKPIPQAKREEQSFQGFPGYYRQHIKDFEIIDNSLYKLWDQQTVYEINEERVKPYEELKNSLKLPFKLHIDSCGEVLGAVLHQKQIINDKPVEGTICFISRQIKPTEERYEASQMECLC</sequence>
<dbReference type="InterPro" id="IPR041577">
    <property type="entry name" value="RT_RNaseH_2"/>
</dbReference>
<dbReference type="SUPFAM" id="SSF56672">
    <property type="entry name" value="DNA/RNA polymerases"/>
    <property type="match status" value="1"/>
</dbReference>